<dbReference type="Proteomes" id="UP001295423">
    <property type="component" value="Unassembled WGS sequence"/>
</dbReference>
<accession>A0AAD2FF74</accession>
<feature type="region of interest" description="Disordered" evidence="8">
    <location>
        <begin position="209"/>
        <end position="232"/>
    </location>
</feature>
<feature type="binding site" evidence="7">
    <location>
        <begin position="439"/>
        <end position="443"/>
    </location>
    <ligand>
        <name>ATP</name>
        <dbReference type="ChEBI" id="CHEBI:30616"/>
    </ligand>
</feature>
<dbReference type="EMBL" id="CAKOGP040000335">
    <property type="protein sequence ID" value="CAJ1934530.1"/>
    <property type="molecule type" value="Genomic_DNA"/>
</dbReference>
<dbReference type="InterPro" id="IPR014746">
    <property type="entry name" value="Gln_synth/guanido_kin_cat_dom"/>
</dbReference>
<dbReference type="GO" id="GO:0046314">
    <property type="term" value="P:phosphocreatine biosynthetic process"/>
    <property type="evidence" value="ECO:0007669"/>
    <property type="project" value="InterPro"/>
</dbReference>
<feature type="domain" description="Phosphagen kinase N-terminal" evidence="9">
    <location>
        <begin position="105"/>
        <end position="195"/>
    </location>
</feature>
<dbReference type="FunFam" id="1.10.135.10:FF:000003">
    <property type="entry name" value="Three-domain arginine kinase"/>
    <property type="match status" value="1"/>
</dbReference>
<dbReference type="InterPro" id="IPR036802">
    <property type="entry name" value="ATP-guanido_PTrfase_N_sf"/>
</dbReference>
<dbReference type="AlphaFoldDB" id="A0AAD2FF74"/>
<feature type="binding site" evidence="7">
    <location>
        <begin position="257"/>
        <end position="261"/>
    </location>
    <ligand>
        <name>ATP</name>
        <dbReference type="ChEBI" id="CHEBI:30616"/>
    </ligand>
</feature>
<keyword evidence="5 7" id="KW-0067">ATP-binding</keyword>
<gene>
    <name evidence="11" type="ORF">CYCCA115_LOCUS3870</name>
</gene>
<dbReference type="GO" id="GO:0005615">
    <property type="term" value="C:extracellular space"/>
    <property type="evidence" value="ECO:0007669"/>
    <property type="project" value="TreeGrafter"/>
</dbReference>
<evidence type="ECO:0000256" key="1">
    <source>
        <dbReference type="ARBA" id="ARBA00006798"/>
    </source>
</evidence>
<comment type="caution">
    <text evidence="11">The sequence shown here is derived from an EMBL/GenBank/DDBJ whole genome shotgun (WGS) entry which is preliminary data.</text>
</comment>
<dbReference type="GO" id="GO:0005524">
    <property type="term" value="F:ATP binding"/>
    <property type="evidence" value="ECO:0007669"/>
    <property type="project" value="UniProtKB-UniRule"/>
</dbReference>
<dbReference type="PANTHER" id="PTHR11547">
    <property type="entry name" value="ARGININE OR CREATINE KINASE"/>
    <property type="match status" value="1"/>
</dbReference>
<keyword evidence="2 7" id="KW-0808">Transferase</keyword>
<dbReference type="PROSITE" id="PS51510">
    <property type="entry name" value="PHOSPHAGEN_KINASE_C"/>
    <property type="match status" value="1"/>
</dbReference>
<dbReference type="InterPro" id="IPR000749">
    <property type="entry name" value="ATP-guanido_PTrfase"/>
</dbReference>
<evidence type="ECO:0000256" key="3">
    <source>
        <dbReference type="ARBA" id="ARBA00022741"/>
    </source>
</evidence>
<evidence type="ECO:0000313" key="12">
    <source>
        <dbReference type="Proteomes" id="UP001295423"/>
    </source>
</evidence>
<dbReference type="Pfam" id="PF02807">
    <property type="entry name" value="ATP-gua_PtransN"/>
    <property type="match status" value="1"/>
</dbReference>
<evidence type="ECO:0000256" key="7">
    <source>
        <dbReference type="PROSITE-ProRule" id="PRU00843"/>
    </source>
</evidence>
<reference evidence="11" key="1">
    <citation type="submission" date="2023-08" db="EMBL/GenBank/DDBJ databases">
        <authorList>
            <person name="Audoor S."/>
            <person name="Bilcke G."/>
        </authorList>
    </citation>
    <scope>NUCLEOTIDE SEQUENCE</scope>
</reference>
<keyword evidence="4 7" id="KW-0418">Kinase</keyword>
<evidence type="ECO:0000259" key="9">
    <source>
        <dbReference type="PROSITE" id="PS51509"/>
    </source>
</evidence>
<comment type="similarity">
    <text evidence="1 6">Belongs to the ATP:guanido phosphotransferase family.</text>
</comment>
<dbReference type="PANTHER" id="PTHR11547:SF38">
    <property type="entry name" value="ARGININE KINASE 1-RELATED"/>
    <property type="match status" value="1"/>
</dbReference>
<keyword evidence="12" id="KW-1185">Reference proteome</keyword>
<dbReference type="Gene3D" id="3.30.590.10">
    <property type="entry name" value="Glutamine synthetase/guanido kinase, catalytic domain"/>
    <property type="match status" value="1"/>
</dbReference>
<evidence type="ECO:0000256" key="4">
    <source>
        <dbReference type="ARBA" id="ARBA00022777"/>
    </source>
</evidence>
<sequence length="1133" mass="128023">MSQYSWARAHTRAAAALASVAVSSGGYLMLWQQQQQSQEDENHPCNQSSSRLPSAFHLNSTTQSSDNNNTTAAILPAAAFPTTAQALWWMAQGTITSSTTAKTTQCQPKPDPGYPDLSRFGKHSYLKKYLTPEIYAALKKKKTAKGVTLEDVIQSGVTLPYGARPVRGCGIYAGDAESYQVFAKLLDPIVEDWHHLRSDSLQARSNKALLAGPKQSKTSRSSGKPVKGARISRQATNLNPGFVLRQNLDPDGEYILQTRMRVARSVRGFPFSPKISREQRRELEGLIQDCTRDFQTTEDEDLTGTYTRVMDMTNEQHGDWIHRHILFHDPDALSISAGLGKDWPDARGIYMNRHSMSADPTDAASYNVSPEVMIWVNAEDHLRIISMNKGGDLLGVFTRLSKAIGALEASLKKRGYGYESDPYLGFLNTSPENLGTALRASVFVKLPRLGREPGFDELLARLRLEASTRFRGEFNNNANEESDDYSEDEDFSFLSDFGLMITIHDGHIQLHLCPDANFPEIHPNVYAPSVMDSMETLAGGGSGVAVFGGHHPELGDIVMKHGGYKDMHELFALATIENELKKRGDANGGMKAAIDMQRRLPEFRMIYISPSHIVEKRINRWENLKSLVDKFSSTNNLVARGRQSFRLDESALQILNSDMSIRLYETDDVDKFTLQLDIETEERRSLAVILPKDDSEFIDHKTVMLRHNSYEELDDIAHELIRTMTERLLKFTLAQKTIGGETPRTGNQWLYSGQLHGAVLENLISQFILVIRHLQEMTLPEEVDVVDQVREELNRFECDPDLKISEISNTANTFVGNAIRKNFHEEKGRIRFLQEMGKKFRVYGLLVLTPEEELPAKMIGRLLEEDSRMSDVFLDSPQEDAPLNPGDEFWKNILRRAVDTRDTMSPSALERIWDCGLADAGIHNLFVTEDDLFLFDLGEPELQSLPGFLTKFLFSFFHTLGMEEDDETGWVRRFDMVDDKLALSQHTKELLPQAYDAFQVCLDRLIEEVLDGDKGLRWLLLQYVTLQLLSDTAFCLQKWCIKGGGQDREHNHQRGIEKWLWRALWDIHIACDINTQDSWARLGVDAPQLLARTSLLEGTTSISKLRESVELFSNSLREINELQPPATIIQNKS</sequence>
<name>A0AAD2FF74_9STRA</name>
<evidence type="ECO:0000259" key="10">
    <source>
        <dbReference type="PROSITE" id="PS51510"/>
    </source>
</evidence>
<dbReference type="PROSITE" id="PS51509">
    <property type="entry name" value="PHOSPHAGEN_KINASE_N"/>
    <property type="match status" value="1"/>
</dbReference>
<evidence type="ECO:0000256" key="2">
    <source>
        <dbReference type="ARBA" id="ARBA00022679"/>
    </source>
</evidence>
<evidence type="ECO:0000256" key="6">
    <source>
        <dbReference type="PROSITE-ProRule" id="PRU00842"/>
    </source>
</evidence>
<protein>
    <submittedName>
        <fullName evidence="11">Uncharacterized protein</fullName>
    </submittedName>
</protein>
<dbReference type="InterPro" id="IPR022414">
    <property type="entry name" value="ATP-guanido_PTrfase_cat"/>
</dbReference>
<evidence type="ECO:0000256" key="8">
    <source>
        <dbReference type="SAM" id="MobiDB-lite"/>
    </source>
</evidence>
<keyword evidence="3 7" id="KW-0547">Nucleotide-binding</keyword>
<dbReference type="SUPFAM" id="SSF48034">
    <property type="entry name" value="Guanido kinase N-terminal domain"/>
    <property type="match status" value="1"/>
</dbReference>
<feature type="region of interest" description="Disordered" evidence="8">
    <location>
        <begin position="33"/>
        <end position="66"/>
    </location>
</feature>
<evidence type="ECO:0000256" key="5">
    <source>
        <dbReference type="ARBA" id="ARBA00022840"/>
    </source>
</evidence>
<feature type="domain" description="Phosphagen kinase C-terminal" evidence="10">
    <location>
        <begin position="254"/>
        <end position="464"/>
    </location>
</feature>
<organism evidence="11 12">
    <name type="scientific">Cylindrotheca closterium</name>
    <dbReference type="NCBI Taxonomy" id="2856"/>
    <lineage>
        <taxon>Eukaryota</taxon>
        <taxon>Sar</taxon>
        <taxon>Stramenopiles</taxon>
        <taxon>Ochrophyta</taxon>
        <taxon>Bacillariophyta</taxon>
        <taxon>Bacillariophyceae</taxon>
        <taxon>Bacillariophycidae</taxon>
        <taxon>Bacillariales</taxon>
        <taxon>Bacillariaceae</taxon>
        <taxon>Cylindrotheca</taxon>
    </lineage>
</organism>
<dbReference type="Gene3D" id="1.10.135.10">
    <property type="entry name" value="ATP:guanido phosphotransferase, N-terminal domain"/>
    <property type="match status" value="1"/>
</dbReference>
<evidence type="ECO:0000313" key="11">
    <source>
        <dbReference type="EMBL" id="CAJ1934530.1"/>
    </source>
</evidence>
<dbReference type="InterPro" id="IPR022413">
    <property type="entry name" value="ATP-guanido_PTrfase_N"/>
</dbReference>
<comment type="caution">
    <text evidence="7">Lacks conserved residue(s) required for the propagation of feature annotation.</text>
</comment>
<dbReference type="Pfam" id="PF00217">
    <property type="entry name" value="ATP-gua_Ptrans"/>
    <property type="match status" value="1"/>
</dbReference>
<feature type="binding site" evidence="7">
    <location>
        <position position="383"/>
    </location>
    <ligand>
        <name>ATP</name>
        <dbReference type="ChEBI" id="CHEBI:30616"/>
    </ligand>
</feature>
<proteinExistence type="inferred from homology"/>
<feature type="binding site" evidence="7">
    <location>
        <position position="324"/>
    </location>
    <ligand>
        <name>ATP</name>
        <dbReference type="ChEBI" id="CHEBI:30616"/>
    </ligand>
</feature>
<dbReference type="SUPFAM" id="SSF55931">
    <property type="entry name" value="Glutamine synthetase/guanido kinase"/>
    <property type="match status" value="1"/>
</dbReference>
<dbReference type="GO" id="GO:0004111">
    <property type="term" value="F:creatine kinase activity"/>
    <property type="evidence" value="ECO:0007669"/>
    <property type="project" value="InterPro"/>
</dbReference>